<keyword evidence="3" id="KW-0862">Zinc</keyword>
<organism evidence="6 7">
    <name type="scientific">Rhodocollybia butyracea</name>
    <dbReference type="NCBI Taxonomy" id="206335"/>
    <lineage>
        <taxon>Eukaryota</taxon>
        <taxon>Fungi</taxon>
        <taxon>Dikarya</taxon>
        <taxon>Basidiomycota</taxon>
        <taxon>Agaricomycotina</taxon>
        <taxon>Agaricomycetes</taxon>
        <taxon>Agaricomycetidae</taxon>
        <taxon>Agaricales</taxon>
        <taxon>Marasmiineae</taxon>
        <taxon>Omphalotaceae</taxon>
        <taxon>Rhodocollybia</taxon>
    </lineage>
</organism>
<dbReference type="SUPFAM" id="SSF144232">
    <property type="entry name" value="HIT/MYND zinc finger-like"/>
    <property type="match status" value="1"/>
</dbReference>
<protein>
    <recommendedName>
        <fullName evidence="5">MYND-type domain-containing protein</fullName>
    </recommendedName>
</protein>
<dbReference type="Proteomes" id="UP000772434">
    <property type="component" value="Unassembled WGS sequence"/>
</dbReference>
<sequence>MKRILQQPRKYLRAMQDKGQQLRNLYVNGSATFDPRRLSKFGQYCYLGRLNEVKMLVESNSVPDIKGKETAYEWGYASLIIVGAQRTPNLKSTQHEETLAYILEHGAPVDSEDIVGTTALQNVFNCSVELPTNLLRVLLTHGANPNHQNRYGGTAIIPAFMRNYTAGIDVLMEFGADLDIAEADGITPRKFYINCGPQVAAVIGKWMRRRAGEPALPREGGTKRCGACSKSADAIALRSCSRCKVERYCSPECQKKAWPIHRKTCTPFNATTTVTLKPSFALPDGSKDLTNVPVASIARAQLGFTKEENIPEREYRSFNVPESFNKPLVIKVQISAGASAGKRDGTSDMMVYTKKRDLACRILYREQLDATMKTGFDKVVEVVMSKGMEGKKAYFAAELKTRDALVIKVSEVLAEQPF</sequence>
<reference evidence="6" key="1">
    <citation type="submission" date="2020-11" db="EMBL/GenBank/DDBJ databases">
        <authorList>
            <consortium name="DOE Joint Genome Institute"/>
            <person name="Ahrendt S."/>
            <person name="Riley R."/>
            <person name="Andreopoulos W."/>
            <person name="Labutti K."/>
            <person name="Pangilinan J."/>
            <person name="Ruiz-Duenas F.J."/>
            <person name="Barrasa J.M."/>
            <person name="Sanchez-Garcia M."/>
            <person name="Camarero S."/>
            <person name="Miyauchi S."/>
            <person name="Serrano A."/>
            <person name="Linde D."/>
            <person name="Babiker R."/>
            <person name="Drula E."/>
            <person name="Ayuso-Fernandez I."/>
            <person name="Pacheco R."/>
            <person name="Padilla G."/>
            <person name="Ferreira P."/>
            <person name="Barriuso J."/>
            <person name="Kellner H."/>
            <person name="Castanera R."/>
            <person name="Alfaro M."/>
            <person name="Ramirez L."/>
            <person name="Pisabarro A.G."/>
            <person name="Kuo A."/>
            <person name="Tritt A."/>
            <person name="Lipzen A."/>
            <person name="He G."/>
            <person name="Yan M."/>
            <person name="Ng V."/>
            <person name="Cullen D."/>
            <person name="Martin F."/>
            <person name="Rosso M.-N."/>
            <person name="Henrissat B."/>
            <person name="Hibbett D."/>
            <person name="Martinez A.T."/>
            <person name="Grigoriev I.V."/>
        </authorList>
    </citation>
    <scope>NUCLEOTIDE SEQUENCE</scope>
    <source>
        <strain evidence="6">AH 40177</strain>
    </source>
</reference>
<evidence type="ECO:0000256" key="3">
    <source>
        <dbReference type="ARBA" id="ARBA00022833"/>
    </source>
</evidence>
<evidence type="ECO:0000259" key="5">
    <source>
        <dbReference type="PROSITE" id="PS50865"/>
    </source>
</evidence>
<dbReference type="PROSITE" id="PS50865">
    <property type="entry name" value="ZF_MYND_2"/>
    <property type="match status" value="1"/>
</dbReference>
<dbReference type="EMBL" id="JADNRY010000014">
    <property type="protein sequence ID" value="KAF9074183.1"/>
    <property type="molecule type" value="Genomic_DNA"/>
</dbReference>
<keyword evidence="7" id="KW-1185">Reference proteome</keyword>
<dbReference type="AlphaFoldDB" id="A0A9P5Q2A8"/>
<evidence type="ECO:0000313" key="6">
    <source>
        <dbReference type="EMBL" id="KAF9074183.1"/>
    </source>
</evidence>
<dbReference type="InterPro" id="IPR002893">
    <property type="entry name" value="Znf_MYND"/>
</dbReference>
<dbReference type="SUPFAM" id="SSF48403">
    <property type="entry name" value="Ankyrin repeat"/>
    <property type="match status" value="1"/>
</dbReference>
<evidence type="ECO:0000256" key="4">
    <source>
        <dbReference type="PROSITE-ProRule" id="PRU00134"/>
    </source>
</evidence>
<dbReference type="InterPro" id="IPR036770">
    <property type="entry name" value="Ankyrin_rpt-contain_sf"/>
</dbReference>
<evidence type="ECO:0000256" key="2">
    <source>
        <dbReference type="ARBA" id="ARBA00022771"/>
    </source>
</evidence>
<evidence type="ECO:0000313" key="7">
    <source>
        <dbReference type="Proteomes" id="UP000772434"/>
    </source>
</evidence>
<evidence type="ECO:0000256" key="1">
    <source>
        <dbReference type="ARBA" id="ARBA00022723"/>
    </source>
</evidence>
<keyword evidence="2 4" id="KW-0863">Zinc-finger</keyword>
<comment type="caution">
    <text evidence="6">The sequence shown here is derived from an EMBL/GenBank/DDBJ whole genome shotgun (WGS) entry which is preliminary data.</text>
</comment>
<dbReference type="GO" id="GO:0008270">
    <property type="term" value="F:zinc ion binding"/>
    <property type="evidence" value="ECO:0007669"/>
    <property type="project" value="UniProtKB-KW"/>
</dbReference>
<name>A0A9P5Q2A8_9AGAR</name>
<dbReference type="Gene3D" id="1.25.40.20">
    <property type="entry name" value="Ankyrin repeat-containing domain"/>
    <property type="match status" value="1"/>
</dbReference>
<gene>
    <name evidence="6" type="ORF">BDP27DRAFT_1214682</name>
</gene>
<dbReference type="OrthoDB" id="194358at2759"/>
<dbReference type="PROSITE" id="PS01360">
    <property type="entry name" value="ZF_MYND_1"/>
    <property type="match status" value="1"/>
</dbReference>
<feature type="domain" description="MYND-type" evidence="5">
    <location>
        <begin position="225"/>
        <end position="265"/>
    </location>
</feature>
<dbReference type="Pfam" id="PF01753">
    <property type="entry name" value="zf-MYND"/>
    <property type="match status" value="1"/>
</dbReference>
<accession>A0A9P5Q2A8</accession>
<keyword evidence="1" id="KW-0479">Metal-binding</keyword>
<dbReference type="Gene3D" id="6.10.140.2220">
    <property type="match status" value="1"/>
</dbReference>
<proteinExistence type="predicted"/>